<dbReference type="SUPFAM" id="SSF53474">
    <property type="entry name" value="alpha/beta-Hydrolases"/>
    <property type="match status" value="1"/>
</dbReference>
<dbReference type="Gene3D" id="3.40.50.1820">
    <property type="entry name" value="alpha/beta hydrolase"/>
    <property type="match status" value="1"/>
</dbReference>
<dbReference type="Proteomes" id="UP000037685">
    <property type="component" value="Unassembled WGS sequence"/>
</dbReference>
<organism evidence="3 4">
    <name type="scientific">Thermus aquaticus</name>
    <dbReference type="NCBI Taxonomy" id="271"/>
    <lineage>
        <taxon>Bacteria</taxon>
        <taxon>Thermotogati</taxon>
        <taxon>Deinococcota</taxon>
        <taxon>Deinococci</taxon>
        <taxon>Thermales</taxon>
        <taxon>Thermaceae</taxon>
        <taxon>Thermus</taxon>
    </lineage>
</organism>
<dbReference type="InterPro" id="IPR029058">
    <property type="entry name" value="AB_hydrolase_fold"/>
</dbReference>
<dbReference type="PANTHER" id="PTHR22946:SF9">
    <property type="entry name" value="POLYKETIDE TRANSFERASE AF380"/>
    <property type="match status" value="1"/>
</dbReference>
<sequence length="295" mass="32732">MLWLGVLLGLALPTQAQGLTIPELRKRVYGEGGFRVERVLEERPGFTRVQFSHLSDGLRVHGFANLPKGRGSFPVVAVLHGYVEPSRYRLLAYTTPYADFLAERGFLVLHPNYRGHPPSEGSPARGLRHPYAVDVLNLLAEVRKGAFPQADPARIALFGHSMGGGVAQVVSLVDPGLKGVVLYASMSGDERLNLERIRSWSQGRRGGEFFTLPEEVLKAASPWTYLEELSVPYSVHHGTKDAQVPPEWSFALCRRLKDLGKPVACLAYPAGHLFRGEADRVFRERALAFLRQALR</sequence>
<keyword evidence="1 3" id="KW-0378">Hydrolase</keyword>
<dbReference type="PANTHER" id="PTHR22946">
    <property type="entry name" value="DIENELACTONE HYDROLASE DOMAIN-CONTAINING PROTEIN-RELATED"/>
    <property type="match status" value="1"/>
</dbReference>
<accession>A0A0M9AGB2</accession>
<dbReference type="AlphaFoldDB" id="A0A0M9AGB2"/>
<dbReference type="GO" id="GO:0008236">
    <property type="term" value="F:serine-type peptidase activity"/>
    <property type="evidence" value="ECO:0007669"/>
    <property type="project" value="InterPro"/>
</dbReference>
<dbReference type="InterPro" id="IPR001375">
    <property type="entry name" value="Peptidase_S9_cat"/>
</dbReference>
<dbReference type="InterPro" id="IPR050261">
    <property type="entry name" value="FrsA_esterase"/>
</dbReference>
<proteinExistence type="predicted"/>
<dbReference type="GO" id="GO:0006508">
    <property type="term" value="P:proteolysis"/>
    <property type="evidence" value="ECO:0007669"/>
    <property type="project" value="InterPro"/>
</dbReference>
<dbReference type="GO" id="GO:0052689">
    <property type="term" value="F:carboxylic ester hydrolase activity"/>
    <property type="evidence" value="ECO:0007669"/>
    <property type="project" value="UniProtKB-ARBA"/>
</dbReference>
<evidence type="ECO:0000256" key="1">
    <source>
        <dbReference type="ARBA" id="ARBA00022801"/>
    </source>
</evidence>
<reference evidence="3 4" key="1">
    <citation type="submission" date="2015-07" db="EMBL/GenBank/DDBJ databases">
        <authorList>
            <person name="Noorani M."/>
        </authorList>
    </citation>
    <scope>NUCLEOTIDE SEQUENCE [LARGE SCALE GENOMIC DNA]</scope>
    <source>
        <strain evidence="4">ATCC 25104 / DSM 625 / JCM 10724 / NBRC 103206 / NCIMB 11243 / YT-1</strain>
    </source>
</reference>
<evidence type="ECO:0000313" key="3">
    <source>
        <dbReference type="EMBL" id="KOX90878.1"/>
    </source>
</evidence>
<dbReference type="Pfam" id="PF00326">
    <property type="entry name" value="Peptidase_S9"/>
    <property type="match status" value="1"/>
</dbReference>
<evidence type="ECO:0000313" key="4">
    <source>
        <dbReference type="Proteomes" id="UP000037685"/>
    </source>
</evidence>
<dbReference type="EMBL" id="LHCI01000106">
    <property type="protein sequence ID" value="KOX90878.1"/>
    <property type="molecule type" value="Genomic_DNA"/>
</dbReference>
<dbReference type="PATRIC" id="fig|271.14.peg.2153"/>
<dbReference type="RefSeq" id="WP_003048287.1">
    <property type="nucleotide sequence ID" value="NZ_LHCI01000106.1"/>
</dbReference>
<name>A0A0M9AGB2_THEAQ</name>
<comment type="caution">
    <text evidence="3">The sequence shown here is derived from an EMBL/GenBank/DDBJ whole genome shotgun (WGS) entry which is preliminary data.</text>
</comment>
<protein>
    <submittedName>
        <fullName evidence="3">Alpha/beta hydrolase family protein</fullName>
    </submittedName>
</protein>
<evidence type="ECO:0000259" key="2">
    <source>
        <dbReference type="Pfam" id="PF00326"/>
    </source>
</evidence>
<feature type="domain" description="Peptidase S9 prolyl oligopeptidase catalytic" evidence="2">
    <location>
        <begin position="99"/>
        <end position="294"/>
    </location>
</feature>
<gene>
    <name evidence="3" type="ORF">BVI061214_02076</name>
</gene>